<gene>
    <name evidence="2" type="ORF">SAMN02743940_0629</name>
</gene>
<proteinExistence type="predicted"/>
<evidence type="ECO:0000313" key="3">
    <source>
        <dbReference type="Proteomes" id="UP000185062"/>
    </source>
</evidence>
<dbReference type="AlphaFoldDB" id="A0A1N6GAW0"/>
<dbReference type="EMBL" id="FSRO01000001">
    <property type="protein sequence ID" value="SIO04689.1"/>
    <property type="molecule type" value="Genomic_DNA"/>
</dbReference>
<feature type="transmembrane region" description="Helical" evidence="1">
    <location>
        <begin position="6"/>
        <end position="26"/>
    </location>
</feature>
<organism evidence="2 3">
    <name type="scientific">Nitrosomonas cryotolerans ATCC 49181</name>
    <dbReference type="NCBI Taxonomy" id="1131553"/>
    <lineage>
        <taxon>Bacteria</taxon>
        <taxon>Pseudomonadati</taxon>
        <taxon>Pseudomonadota</taxon>
        <taxon>Betaproteobacteria</taxon>
        <taxon>Nitrosomonadales</taxon>
        <taxon>Nitrosomonadaceae</taxon>
        <taxon>Nitrosomonas</taxon>
    </lineage>
</organism>
<reference evidence="2 3" key="1">
    <citation type="submission" date="2016-12" db="EMBL/GenBank/DDBJ databases">
        <authorList>
            <person name="Song W.-J."/>
            <person name="Kurnit D.M."/>
        </authorList>
    </citation>
    <scope>NUCLEOTIDE SEQUENCE [LARGE SCALE GENOMIC DNA]</scope>
    <source>
        <strain evidence="2 3">ATCC 49181</strain>
    </source>
</reference>
<dbReference type="Proteomes" id="UP000185062">
    <property type="component" value="Unassembled WGS sequence"/>
</dbReference>
<protein>
    <submittedName>
        <fullName evidence="2">Uncharacterized protein</fullName>
    </submittedName>
</protein>
<sequence>MLELFLALMNILTIGLLSLNVFNHVLRNRKDIKLNFKLIENEG</sequence>
<keyword evidence="1" id="KW-0812">Transmembrane</keyword>
<name>A0A1N6GAW0_9PROT</name>
<keyword evidence="1" id="KW-0472">Membrane</keyword>
<accession>A0A1N6GAW0</accession>
<evidence type="ECO:0000256" key="1">
    <source>
        <dbReference type="SAM" id="Phobius"/>
    </source>
</evidence>
<keyword evidence="3" id="KW-1185">Reference proteome</keyword>
<evidence type="ECO:0000313" key="2">
    <source>
        <dbReference type="EMBL" id="SIO04689.1"/>
    </source>
</evidence>
<keyword evidence="1" id="KW-1133">Transmembrane helix</keyword>